<dbReference type="AlphaFoldDB" id="A0A2D0KB89"/>
<evidence type="ECO:0000313" key="3">
    <source>
        <dbReference type="Proteomes" id="UP000222366"/>
    </source>
</evidence>
<dbReference type="Proteomes" id="UP000222366">
    <property type="component" value="Unassembled WGS sequence"/>
</dbReference>
<protein>
    <submittedName>
        <fullName evidence="2">Antirepressor</fullName>
    </submittedName>
</protein>
<reference evidence="2 3" key="1">
    <citation type="journal article" date="2017" name="Nat. Microbiol.">
        <title>Natural product diversity associated with the nematode symbionts Photorhabdus and Xenorhabdus.</title>
        <authorList>
            <person name="Tobias N.J."/>
            <person name="Wolff H."/>
            <person name="Djahanschiri B."/>
            <person name="Grundmann F."/>
            <person name="Kronenwerth M."/>
            <person name="Shi Y.M."/>
            <person name="Simonyi S."/>
            <person name="Grun P."/>
            <person name="Shapiro-Ilan D."/>
            <person name="Pidot S.J."/>
            <person name="Stinear T.P."/>
            <person name="Ebersberger I."/>
            <person name="Bode H.B."/>
        </authorList>
    </citation>
    <scope>NUCLEOTIDE SEQUENCE [LARGE SCALE GENOMIC DNA]</scope>
    <source>
        <strain evidence="2 3">DSM 17904</strain>
    </source>
</reference>
<sequence length="266" mass="30792">MLNMNLANQSAVVTNQNSHVPVIVYREQRVITTELLAAGYGTDKDNIQKNYKRNEIRFQEGKHYFLLDGDELREFRSTINQPTISRVVNKHTAKLYLWTERGASRHAKMLETDQAWDYYELLEETYFRVRSKMPQAILPGNYIEALESLLKSEKEKAIITAERDKAIETKAWIGNKREATAMATASVAVREKNKLAERLGESKNRATVLAVERATKRKFQWHPLRKWCKENKIEPHTVPDERFGKVKSWPAAAWLAVYGIDLSELL</sequence>
<organism evidence="2 3">
    <name type="scientific">Xenorhabdus stockiae</name>
    <dbReference type="NCBI Taxonomy" id="351614"/>
    <lineage>
        <taxon>Bacteria</taxon>
        <taxon>Pseudomonadati</taxon>
        <taxon>Pseudomonadota</taxon>
        <taxon>Gammaproteobacteria</taxon>
        <taxon>Enterobacterales</taxon>
        <taxon>Morganellaceae</taxon>
        <taxon>Xenorhabdus</taxon>
    </lineage>
</organism>
<feature type="domain" description="KilA-N DNA-binding" evidence="1">
    <location>
        <begin position="22"/>
        <end position="109"/>
    </location>
</feature>
<keyword evidence="3" id="KW-1185">Reference proteome</keyword>
<proteinExistence type="predicted"/>
<name>A0A2D0KB89_9GAMM</name>
<evidence type="ECO:0000259" key="1">
    <source>
        <dbReference type="Pfam" id="PF10543"/>
    </source>
</evidence>
<accession>A0A2D0KB89</accession>
<dbReference type="InterPro" id="IPR018873">
    <property type="entry name" value="KilA-N_DNA-bd_domain"/>
</dbReference>
<dbReference type="EMBL" id="NJAJ01000056">
    <property type="protein sequence ID" value="PHM60632.1"/>
    <property type="molecule type" value="Genomic_DNA"/>
</dbReference>
<comment type="caution">
    <text evidence="2">The sequence shown here is derived from an EMBL/GenBank/DDBJ whole genome shotgun (WGS) entry which is preliminary data.</text>
</comment>
<gene>
    <name evidence="2" type="ORF">Xsto_03789</name>
</gene>
<dbReference type="Pfam" id="PF10543">
    <property type="entry name" value="ORF6N"/>
    <property type="match status" value="1"/>
</dbReference>
<evidence type="ECO:0000313" key="2">
    <source>
        <dbReference type="EMBL" id="PHM60632.1"/>
    </source>
</evidence>
<dbReference type="RefSeq" id="WP_099126038.1">
    <property type="nucleotide sequence ID" value="NZ_CAWNRH010000133.1"/>
</dbReference>